<keyword evidence="1" id="KW-0812">Transmembrane</keyword>
<name>S3DSN9_GLAL2</name>
<keyword evidence="1" id="KW-0472">Membrane</keyword>
<proteinExistence type="predicted"/>
<dbReference type="KEGG" id="glz:GLAREA_10681"/>
<dbReference type="RefSeq" id="XP_008077973.1">
    <property type="nucleotide sequence ID" value="XM_008079782.1"/>
</dbReference>
<dbReference type="EMBL" id="KE145355">
    <property type="protein sequence ID" value="EPE34986.1"/>
    <property type="molecule type" value="Genomic_DNA"/>
</dbReference>
<reference evidence="2 3" key="1">
    <citation type="journal article" date="2013" name="BMC Genomics">
        <title>Genomics-driven discovery of the pneumocandin biosynthetic gene cluster in the fungus Glarea lozoyensis.</title>
        <authorList>
            <person name="Chen L."/>
            <person name="Yue Q."/>
            <person name="Zhang X."/>
            <person name="Xiang M."/>
            <person name="Wang C."/>
            <person name="Li S."/>
            <person name="Che Y."/>
            <person name="Ortiz-Lopez F.J."/>
            <person name="Bills G.F."/>
            <person name="Liu X."/>
            <person name="An Z."/>
        </authorList>
    </citation>
    <scope>NUCLEOTIDE SEQUENCE [LARGE SCALE GENOMIC DNA]</scope>
    <source>
        <strain evidence="3">ATCC 20868 / MF5171</strain>
    </source>
</reference>
<dbReference type="AlphaFoldDB" id="S3DSN9"/>
<sequence>MDTLYGRPPVNPRRVEEVRAPTPFKETVSKILILQSPQWLTSTLAPTGDRRSWNSSTISIRSSSISTSTSTFSVAFSTLDAATRTTTTFVTATATLGTTLSTSVSNIQTFQTLSNPTTSFPNTSTASRPSSASSLVSSSPVAGVSGSLFVAITSVCGSIVISAVLISIWCAYRKKNIRLRHDIPQEQAATLTKSGLSSSRSSSSMFCAAPIYDLSTEPSHNTYELEVIRRKTALSLVQGQNLVPPRENASFLFGEYIISFLTKTPNKPQINKLYFAFVVLLYFTSMNPGWPRFCKNAGGKTLV</sequence>
<evidence type="ECO:0000313" key="2">
    <source>
        <dbReference type="EMBL" id="EPE34986.1"/>
    </source>
</evidence>
<dbReference type="Proteomes" id="UP000016922">
    <property type="component" value="Unassembled WGS sequence"/>
</dbReference>
<accession>S3DSN9</accession>
<protein>
    <submittedName>
        <fullName evidence="2">Uncharacterized protein</fullName>
    </submittedName>
</protein>
<dbReference type="GeneID" id="19469727"/>
<keyword evidence="1" id="KW-1133">Transmembrane helix</keyword>
<organism evidence="2 3">
    <name type="scientific">Glarea lozoyensis (strain ATCC 20868 / MF5171)</name>
    <dbReference type="NCBI Taxonomy" id="1116229"/>
    <lineage>
        <taxon>Eukaryota</taxon>
        <taxon>Fungi</taxon>
        <taxon>Dikarya</taxon>
        <taxon>Ascomycota</taxon>
        <taxon>Pezizomycotina</taxon>
        <taxon>Leotiomycetes</taxon>
        <taxon>Helotiales</taxon>
        <taxon>Helotiaceae</taxon>
        <taxon>Glarea</taxon>
    </lineage>
</organism>
<keyword evidence="3" id="KW-1185">Reference proteome</keyword>
<gene>
    <name evidence="2" type="ORF">GLAREA_10681</name>
</gene>
<dbReference type="HOGENOM" id="CLU_918458_0_0_1"/>
<evidence type="ECO:0000256" key="1">
    <source>
        <dbReference type="SAM" id="Phobius"/>
    </source>
</evidence>
<evidence type="ECO:0000313" key="3">
    <source>
        <dbReference type="Proteomes" id="UP000016922"/>
    </source>
</evidence>
<feature type="transmembrane region" description="Helical" evidence="1">
    <location>
        <begin position="273"/>
        <end position="290"/>
    </location>
</feature>
<feature type="transmembrane region" description="Helical" evidence="1">
    <location>
        <begin position="148"/>
        <end position="172"/>
    </location>
</feature>